<feature type="region of interest" description="Disordered" evidence="8">
    <location>
        <begin position="1190"/>
        <end position="1209"/>
    </location>
</feature>
<feature type="region of interest" description="Disordered" evidence="8">
    <location>
        <begin position="2344"/>
        <end position="2394"/>
    </location>
</feature>
<feature type="compositionally biased region" description="Polar residues" evidence="8">
    <location>
        <begin position="1079"/>
        <end position="1089"/>
    </location>
</feature>
<dbReference type="EMBL" id="JAWDGP010005297">
    <property type="protein sequence ID" value="KAK3758137.1"/>
    <property type="molecule type" value="Genomic_DNA"/>
</dbReference>
<feature type="region of interest" description="Disordered" evidence="8">
    <location>
        <begin position="272"/>
        <end position="351"/>
    </location>
</feature>
<organism evidence="10 11">
    <name type="scientific">Elysia crispata</name>
    <name type="common">lettuce slug</name>
    <dbReference type="NCBI Taxonomy" id="231223"/>
    <lineage>
        <taxon>Eukaryota</taxon>
        <taxon>Metazoa</taxon>
        <taxon>Spiralia</taxon>
        <taxon>Lophotrochozoa</taxon>
        <taxon>Mollusca</taxon>
        <taxon>Gastropoda</taxon>
        <taxon>Heterobranchia</taxon>
        <taxon>Euthyneura</taxon>
        <taxon>Panpulmonata</taxon>
        <taxon>Sacoglossa</taxon>
        <taxon>Placobranchoidea</taxon>
        <taxon>Plakobranchidae</taxon>
        <taxon>Elysia</taxon>
    </lineage>
</organism>
<feature type="region of interest" description="Disordered" evidence="8">
    <location>
        <begin position="1929"/>
        <end position="1983"/>
    </location>
</feature>
<dbReference type="GO" id="GO:0004930">
    <property type="term" value="F:G protein-coupled receptor activity"/>
    <property type="evidence" value="ECO:0007669"/>
    <property type="project" value="UniProtKB-KW"/>
</dbReference>
<feature type="region of interest" description="Disordered" evidence="8">
    <location>
        <begin position="903"/>
        <end position="926"/>
    </location>
</feature>
<sequence>MNLILYTLKALNIQELELPSTQAVGPVAGEYLGRLENNCPFGAAPGPILTSFVSLSKSTPDLTGLLVGSLDNPVGVERWTDSIPDWHRTSGTEVESRLGLYSCRRGLCSKYLKICHPTKRSLNALQARNIGVGTPMLAALVAAPLLVWEGNVDRRFCRIQDRYRHTLGVKIHLCSSLGFFIVIFVLVIFCYSQVCLAVRRRIQRHRENALKRKHLLQIPAFIQAISNVDETPGGSDPKLTKGKRKFSLFNIGSSRRLSVIAPWVKARLSLPNDTSGGVNSRAASRASGASSNSSLSISHRKRKKKSISTSAMILSEKGESGADEENKETEGAQQEARSASNSERKPENGLKQAVGHISDCCVIQNLPEKVVVTDTGTDTEREETFSYLERSRPMPPLFKQEHVHDFDFSGQEFQCVSDRGRTLGAAFLFADAPVRRSLEEEWELEMARVARERRISTESALRRPSDPVKGKTSTAAHALLTWISRWRRRAFTCQPGQSVSRGRQESADAEAGGFEETERLFPTEAETSFSNTRAQKRYGLNVVSGQNTERVEPLPRSMHTPFRLEVSPGTPKSSLRQIGRQKTSIEDTAVTTNLELEKPRQGLLQVETSPCVHGGSDSTSSCLSLFDHVVCVHQADSPRRHEPPGSECLTVCANGHESSASRSNLKGSSTESINSEDKSCLSHIGNGLLPQNMWNKSDSHITKNTTHKFTDLFKFKKSQSLSSSKLKNSSKNIKHEDMTLMLGEEHLNCGTQDSSDSQKPSHSVGHCQNTFICSGLSSVSPNRSRSLPERLRKFFRSQDSSDDLLLEEFKPHCRAQIKRPFSFPVITHGRVFKKKNLDCKLQPDTSYHTKPTRSWIFNLDKTDTFTHTKYRPIQLTRQNSTEGKEDFVGELALENSDLRKQCSNDRNPSIPNHVNTTPIPNNVRVPTSPDPLCSKYSTKESQISETPLVEKEVNQNSRLVSNIASCQTDRTLDLEKFEGLVTDNCKLSSSNNHRLNTRKGSRFLGENVELMPTVGSHPSGIFRSFSDNGKIDSGRSQLGSRCPSNQMSLSTQYISVSSDLQNSDLYRRRMSPTRERSLRSSSKSAEVLQDTNPACKAGVRSLGKTTSAVTGVEGMQKATNGSNSTQNQCGYSITANRKGVEELDSPRTDSSSTSCYISAHESRSHDSASASYISCCSSVCSNNVFTYPSSKGYPQTPRRPNYSDKTDENTGFKHNQRAYDCDLDQETVTTISSKGAIHTESEADSPKCFESSISSHVESHSRGLPCQPLANSDCSVLKPCKNYHLFNNTTGCHALYSPPETPQDDSLQTHEQASHERELCALCQPPFCLLNSNHRGGLVKRQTCKGLQHQSNMIRPNHSIPSKTRISSSSHRPYPFPSSTCNLDHTSSRSSHKFPENCRSRCVHNNLSQTSHPEHCTDRDCLTKLHNTPPYPRTLLSSLWFMLPLFYQRPIPLDPRTCNVCSVFQIQNEALRGKNVTKLVSLVYNVNCSFIKSTPMLLLPWPILGCNPKDLFQTLHLNATIPHTCWSAGLHSDQASCSVSEDLVSLVLKSISNIHFSPVPRQHFCANSEIISSAVQTPNGLKYLDNQELFQWLPTPPGHVEVNSGATLLEDLQTETDSSVAVSLVDKQLRYLDYHLSKVILSGPKEVTNCLDREDYHRVSNFSCKLNTTDIFSTDHLPFHQHESMCLCQLNFLKIHPTFSHSNTPTMLLHCLPSWIHSIRRYTRKGILCWSVEKPITETFDLFTEQLHNIYQGVSIAVPITCQEMDFHNLHSDKTELVHDAIHSHTDSSTCQPHLSQTSDDKHSRSKQSRDNSITPPCLSLGTVDAIVTPAVGIHRVGDSKYSKEKKIHPESQLDSPEQKKRTWSLSKREGSIFKFCKPSAQPRSPRSEHGYVPLAGSPQVKRTSLRKKAVIAAGIRDSILGETILSHLSTAEPTNPDGQTGTDTSRQTSRQDGDRCQADLNHPGTGVPRVPPSSFPGGSFPPITAKTVHSALMKCVPTLACPEPVQSPSEQGMKYHPSACASASESYANTPTSAGSGTPSSTCEIFVRSVFDAFVTGNGFISTSEPCLPIFSQGNVIENGHHGNMLPLDVPLTPLLARNDNRRRSASNRGGAEESEAQPGAGELTCEDSSPQANSGSECKLYQLARKNREALIGSTQTFTLGSAACMSPGASSTITATGPATDREVTDHRPRSRKQSTLSHSWFSLDDLESTRKPSRFRLRSFYYLNSLRHQIERAFSLGHIRSFLGLREADVRKKGRKVTRDTLAANQINVIITRCESIILDRSSEEVGGQPMRDRSSSLDPCPGEMTGGGSGGVTSCKSPSGGCDGLDQWDRTLPQHNNYQHRHSADAASTTSSTNRASFDRMGKPRAASLDTARGSSFSQSDDMSSRGASLDLLSPASASVRTGSVCSGMSTLSRLTECSAYTENSRSDCERITRRSAEREHNITKLLGVITFIFVISWSVSWGVIIGDTMGLTPGSAHATVTYSGTTRGGQPAASASGQTSGSAASSPAGSEDAASPAAHVTVSLARNLFLVNHFCNIVVYAWLSKSFREKLAECYKIVLP</sequence>
<evidence type="ECO:0000313" key="11">
    <source>
        <dbReference type="Proteomes" id="UP001283361"/>
    </source>
</evidence>
<proteinExistence type="predicted"/>
<evidence type="ECO:0000256" key="1">
    <source>
        <dbReference type="ARBA" id="ARBA00004141"/>
    </source>
</evidence>
<feature type="compositionally biased region" description="Low complexity" evidence="8">
    <location>
        <begin position="280"/>
        <end position="297"/>
    </location>
</feature>
<keyword evidence="5 9" id="KW-0472">Membrane</keyword>
<feature type="region of interest" description="Disordered" evidence="8">
    <location>
        <begin position="2172"/>
        <end position="2197"/>
    </location>
</feature>
<keyword evidence="6" id="KW-0675">Receptor</keyword>
<dbReference type="PANTHER" id="PTHR24238:SF47">
    <property type="entry name" value="ECDYSTEROIDS_DOPAMINE RECEPTOR-RELATED"/>
    <property type="match status" value="1"/>
</dbReference>
<evidence type="ECO:0000256" key="9">
    <source>
        <dbReference type="SAM" id="Phobius"/>
    </source>
</evidence>
<feature type="region of interest" description="Disordered" evidence="8">
    <location>
        <begin position="1067"/>
        <end position="1089"/>
    </location>
</feature>
<feature type="compositionally biased region" description="Polar residues" evidence="8">
    <location>
        <begin position="570"/>
        <end position="582"/>
    </location>
</feature>
<feature type="compositionally biased region" description="Low complexity" evidence="8">
    <location>
        <begin position="2350"/>
        <end position="2361"/>
    </location>
</feature>
<comment type="caution">
    <text evidence="10">The sequence shown here is derived from an EMBL/GenBank/DDBJ whole genome shotgun (WGS) entry which is preliminary data.</text>
</comment>
<feature type="region of interest" description="Disordered" evidence="8">
    <location>
        <begin position="1838"/>
        <end position="1865"/>
    </location>
</feature>
<feature type="compositionally biased region" description="Polar residues" evidence="8">
    <location>
        <begin position="1787"/>
        <end position="1798"/>
    </location>
</feature>
<keyword evidence="2 9" id="KW-0812">Transmembrane</keyword>
<evidence type="ECO:0000256" key="4">
    <source>
        <dbReference type="ARBA" id="ARBA00023040"/>
    </source>
</evidence>
<feature type="compositionally biased region" description="Polar residues" evidence="8">
    <location>
        <begin position="331"/>
        <end position="341"/>
    </location>
</feature>
<feature type="region of interest" description="Disordered" evidence="8">
    <location>
        <begin position="2493"/>
        <end position="2516"/>
    </location>
</feature>
<dbReference type="Gene3D" id="1.20.1070.10">
    <property type="entry name" value="Rhodopsin 7-helix transmembrane proteins"/>
    <property type="match status" value="2"/>
</dbReference>
<feature type="compositionally biased region" description="Low complexity" evidence="8">
    <location>
        <begin position="2494"/>
        <end position="2516"/>
    </location>
</feature>
<comment type="subcellular location">
    <subcellularLocation>
        <location evidence="1">Membrane</location>
        <topology evidence="1">Multi-pass membrane protein</topology>
    </subcellularLocation>
</comment>
<dbReference type="GO" id="GO:0016020">
    <property type="term" value="C:membrane"/>
    <property type="evidence" value="ECO:0007669"/>
    <property type="project" value="UniProtKB-SubCell"/>
</dbReference>
<feature type="compositionally biased region" description="Polar residues" evidence="8">
    <location>
        <begin position="904"/>
        <end position="920"/>
    </location>
</feature>
<evidence type="ECO:0000313" key="10">
    <source>
        <dbReference type="EMBL" id="KAK3758137.1"/>
    </source>
</evidence>
<dbReference type="Pfam" id="PF00001">
    <property type="entry name" value="7tm_1"/>
    <property type="match status" value="1"/>
</dbReference>
<feature type="region of interest" description="Disordered" evidence="8">
    <location>
        <begin position="560"/>
        <end position="582"/>
    </location>
</feature>
<dbReference type="Proteomes" id="UP001283361">
    <property type="component" value="Unassembled WGS sequence"/>
</dbReference>
<gene>
    <name evidence="10" type="ORF">RRG08_060795</name>
</gene>
<name>A0AAE0YW47_9GAST</name>
<evidence type="ECO:0000256" key="7">
    <source>
        <dbReference type="ARBA" id="ARBA00023224"/>
    </source>
</evidence>
<evidence type="ECO:0000256" key="3">
    <source>
        <dbReference type="ARBA" id="ARBA00022989"/>
    </source>
</evidence>
<keyword evidence="7" id="KW-0807">Transducer</keyword>
<feature type="transmembrane region" description="Helical" evidence="9">
    <location>
        <begin position="130"/>
        <end position="148"/>
    </location>
</feature>
<feature type="region of interest" description="Disordered" evidence="8">
    <location>
        <begin position="1350"/>
        <end position="1373"/>
    </location>
</feature>
<feature type="compositionally biased region" description="Polar residues" evidence="8">
    <location>
        <begin position="1929"/>
        <end position="1949"/>
    </location>
</feature>
<evidence type="ECO:0000256" key="6">
    <source>
        <dbReference type="ARBA" id="ARBA00023170"/>
    </source>
</evidence>
<feature type="region of interest" description="Disordered" evidence="8">
    <location>
        <begin position="2287"/>
        <end position="2321"/>
    </location>
</feature>
<dbReference type="PANTHER" id="PTHR24238">
    <property type="entry name" value="G-PROTEIN COUPLED RECEPTOR"/>
    <property type="match status" value="1"/>
</dbReference>
<feature type="region of interest" description="Disordered" evidence="8">
    <location>
        <begin position="1786"/>
        <end position="1817"/>
    </location>
</feature>
<dbReference type="SUPFAM" id="SSF81321">
    <property type="entry name" value="Family A G protein-coupled receptor-like"/>
    <property type="match status" value="1"/>
</dbReference>
<reference evidence="10" key="1">
    <citation type="journal article" date="2023" name="G3 (Bethesda)">
        <title>A reference genome for the long-term kleptoplast-retaining sea slug Elysia crispata morphotype clarki.</title>
        <authorList>
            <person name="Eastman K.E."/>
            <person name="Pendleton A.L."/>
            <person name="Shaikh M.A."/>
            <person name="Suttiyut T."/>
            <person name="Ogas R."/>
            <person name="Tomko P."/>
            <person name="Gavelis G."/>
            <person name="Widhalm J.R."/>
            <person name="Wisecaver J.H."/>
        </authorList>
    </citation>
    <scope>NUCLEOTIDE SEQUENCE</scope>
    <source>
        <strain evidence="10">ECLA1</strain>
    </source>
</reference>
<feature type="compositionally biased region" description="Low complexity" evidence="8">
    <location>
        <begin position="1358"/>
        <end position="1373"/>
    </location>
</feature>
<dbReference type="InterPro" id="IPR000276">
    <property type="entry name" value="GPCR_Rhodpsn"/>
</dbReference>
<protein>
    <submittedName>
        <fullName evidence="10">Uncharacterized protein</fullName>
    </submittedName>
</protein>
<keyword evidence="4" id="KW-0297">G-protein coupled receptor</keyword>
<evidence type="ECO:0000256" key="8">
    <source>
        <dbReference type="SAM" id="MobiDB-lite"/>
    </source>
</evidence>
<keyword evidence="3 9" id="KW-1133">Transmembrane helix</keyword>
<feature type="transmembrane region" description="Helical" evidence="9">
    <location>
        <begin position="169"/>
        <end position="194"/>
    </location>
</feature>
<feature type="region of interest" description="Disordered" evidence="8">
    <location>
        <begin position="2103"/>
        <end position="2136"/>
    </location>
</feature>
<evidence type="ECO:0000256" key="2">
    <source>
        <dbReference type="ARBA" id="ARBA00022692"/>
    </source>
</evidence>
<keyword evidence="11" id="KW-1185">Reference proteome</keyword>
<accession>A0AAE0YW47</accession>
<evidence type="ECO:0000256" key="5">
    <source>
        <dbReference type="ARBA" id="ARBA00023136"/>
    </source>
</evidence>